<dbReference type="Ensembl" id="ENSOMYT00000128134.1">
    <property type="protein sequence ID" value="ENSOMYP00000138537.1"/>
    <property type="gene ID" value="ENSOMYG00000058984.1"/>
</dbReference>
<keyword evidence="18" id="KW-1185">Reference proteome</keyword>
<dbReference type="PANTHER" id="PTHR12011">
    <property type="entry name" value="ADHESION G-PROTEIN COUPLED RECEPTOR"/>
    <property type="match status" value="1"/>
</dbReference>
<evidence type="ECO:0000256" key="12">
    <source>
        <dbReference type="ARBA" id="ARBA00023224"/>
    </source>
</evidence>
<dbReference type="GO" id="GO:0007189">
    <property type="term" value="P:adenylate cyclase-activating G protein-coupled receptor signaling pathway"/>
    <property type="evidence" value="ECO:0007669"/>
    <property type="project" value="TreeGrafter"/>
</dbReference>
<organism evidence="17 18">
    <name type="scientific">Oncorhynchus mykiss</name>
    <name type="common">Rainbow trout</name>
    <name type="synonym">Salmo gairdneri</name>
    <dbReference type="NCBI Taxonomy" id="8022"/>
    <lineage>
        <taxon>Eukaryota</taxon>
        <taxon>Metazoa</taxon>
        <taxon>Chordata</taxon>
        <taxon>Craniata</taxon>
        <taxon>Vertebrata</taxon>
        <taxon>Euteleostomi</taxon>
        <taxon>Actinopterygii</taxon>
        <taxon>Neopterygii</taxon>
        <taxon>Teleostei</taxon>
        <taxon>Protacanthopterygii</taxon>
        <taxon>Salmoniformes</taxon>
        <taxon>Salmonidae</taxon>
        <taxon>Salmoninae</taxon>
        <taxon>Oncorhynchus</taxon>
    </lineage>
</organism>
<keyword evidence="4 14" id="KW-0812">Transmembrane</keyword>
<dbReference type="SMART" id="SM00303">
    <property type="entry name" value="GPS"/>
    <property type="match status" value="1"/>
</dbReference>
<keyword evidence="9" id="KW-1015">Disulfide bond</keyword>
<keyword evidence="7" id="KW-0297">G-protein coupled receptor</keyword>
<keyword evidence="10" id="KW-0675">Receptor</keyword>
<keyword evidence="12" id="KW-0807">Transducer</keyword>
<evidence type="ECO:0000256" key="2">
    <source>
        <dbReference type="ARBA" id="ARBA00007343"/>
    </source>
</evidence>
<dbReference type="PROSITE" id="PS50261">
    <property type="entry name" value="G_PROTEIN_RECEP_F2_4"/>
    <property type="match status" value="1"/>
</dbReference>
<evidence type="ECO:0000256" key="9">
    <source>
        <dbReference type="ARBA" id="ARBA00023157"/>
    </source>
</evidence>
<dbReference type="InterPro" id="IPR057244">
    <property type="entry name" value="GAIN_B"/>
</dbReference>
<dbReference type="Pfam" id="PF13385">
    <property type="entry name" value="Laminin_G_3"/>
    <property type="match status" value="1"/>
</dbReference>
<evidence type="ECO:0000256" key="7">
    <source>
        <dbReference type="ARBA" id="ARBA00023040"/>
    </source>
</evidence>
<feature type="transmembrane region" description="Helical" evidence="14">
    <location>
        <begin position="526"/>
        <end position="548"/>
    </location>
</feature>
<reference evidence="17" key="3">
    <citation type="submission" date="2025-09" db="UniProtKB">
        <authorList>
            <consortium name="Ensembl"/>
        </authorList>
    </citation>
    <scope>IDENTIFICATION</scope>
</reference>
<dbReference type="AlphaFoldDB" id="A0A8K9XWL3"/>
<feature type="transmembrane region" description="Helical" evidence="14">
    <location>
        <begin position="422"/>
        <end position="445"/>
    </location>
</feature>
<comment type="subcellular location">
    <subcellularLocation>
        <location evidence="1">Cell membrane</location>
        <topology evidence="1">Multi-pass membrane protein</topology>
    </subcellularLocation>
</comment>
<dbReference type="SMART" id="SM00159">
    <property type="entry name" value="PTX"/>
    <property type="match status" value="1"/>
</dbReference>
<evidence type="ECO:0000256" key="5">
    <source>
        <dbReference type="ARBA" id="ARBA00022729"/>
    </source>
</evidence>
<evidence type="ECO:0000256" key="14">
    <source>
        <dbReference type="SAM" id="Phobius"/>
    </source>
</evidence>
<feature type="region of interest" description="Disordered" evidence="13">
    <location>
        <begin position="702"/>
        <end position="730"/>
    </location>
</feature>
<evidence type="ECO:0000259" key="16">
    <source>
        <dbReference type="PROSITE" id="PS50261"/>
    </source>
</evidence>
<dbReference type="Pfam" id="PF00002">
    <property type="entry name" value="7tm_2"/>
    <property type="match status" value="1"/>
</dbReference>
<dbReference type="Pfam" id="PF01825">
    <property type="entry name" value="GPS"/>
    <property type="match status" value="1"/>
</dbReference>
<keyword evidence="6 14" id="KW-1133">Transmembrane helix</keyword>
<evidence type="ECO:0008006" key="19">
    <source>
        <dbReference type="Google" id="ProtNLM"/>
    </source>
</evidence>
<dbReference type="InterPro" id="IPR017983">
    <property type="entry name" value="GPCR_2_secretin-like_CS"/>
</dbReference>
<feature type="transmembrane region" description="Helical" evidence="14">
    <location>
        <begin position="457"/>
        <end position="476"/>
    </location>
</feature>
<dbReference type="FunFam" id="1.20.1070.10:FF:000043">
    <property type="entry name" value="adhesion G-protein coupled receptor G2 isoform X1"/>
    <property type="match status" value="1"/>
</dbReference>
<keyword evidence="5" id="KW-0732">Signal</keyword>
<dbReference type="CDD" id="cd15997">
    <property type="entry name" value="7tmB2_GPR112"/>
    <property type="match status" value="1"/>
</dbReference>
<evidence type="ECO:0000256" key="8">
    <source>
        <dbReference type="ARBA" id="ARBA00023136"/>
    </source>
</evidence>
<dbReference type="InterPro" id="IPR003910">
    <property type="entry name" value="GPR1/GPR3/GPR5"/>
</dbReference>
<dbReference type="InterPro" id="IPR017981">
    <property type="entry name" value="GPCR_2-like_7TM"/>
</dbReference>
<dbReference type="PRINTS" id="PR01422">
    <property type="entry name" value="GPR56ORPHANR"/>
</dbReference>
<evidence type="ECO:0000256" key="3">
    <source>
        <dbReference type="ARBA" id="ARBA00022475"/>
    </source>
</evidence>
<name>A0A8K9XWL3_ONCMY</name>
<evidence type="ECO:0000256" key="4">
    <source>
        <dbReference type="ARBA" id="ARBA00022692"/>
    </source>
</evidence>
<keyword evidence="11" id="KW-0325">Glycoprotein</keyword>
<dbReference type="InterPro" id="IPR001759">
    <property type="entry name" value="PTX_dom"/>
</dbReference>
<feature type="compositionally biased region" description="Low complexity" evidence="13">
    <location>
        <begin position="714"/>
        <end position="723"/>
    </location>
</feature>
<dbReference type="Proteomes" id="UP000694395">
    <property type="component" value="Chromosome 14"/>
</dbReference>
<dbReference type="GO" id="GO:0007166">
    <property type="term" value="P:cell surface receptor signaling pathway"/>
    <property type="evidence" value="ECO:0007669"/>
    <property type="project" value="InterPro"/>
</dbReference>
<dbReference type="Gene3D" id="1.20.1070.10">
    <property type="entry name" value="Rhodopsin 7-helix transmembrane proteins"/>
    <property type="match status" value="1"/>
</dbReference>
<evidence type="ECO:0000256" key="11">
    <source>
        <dbReference type="ARBA" id="ARBA00023180"/>
    </source>
</evidence>
<evidence type="ECO:0000313" key="18">
    <source>
        <dbReference type="Proteomes" id="UP000694395"/>
    </source>
</evidence>
<feature type="domain" description="GAIN-B" evidence="15">
    <location>
        <begin position="244"/>
        <end position="411"/>
    </location>
</feature>
<dbReference type="InterPro" id="IPR046338">
    <property type="entry name" value="GAIN_dom_sf"/>
</dbReference>
<dbReference type="SUPFAM" id="SSF49899">
    <property type="entry name" value="Concanavalin A-like lectins/glucanases"/>
    <property type="match status" value="1"/>
</dbReference>
<dbReference type="PANTHER" id="PTHR12011:SF277">
    <property type="entry name" value="ADHESION G-PROTEIN COUPLED RECEPTOR G4"/>
    <property type="match status" value="1"/>
</dbReference>
<dbReference type="InterPro" id="IPR000203">
    <property type="entry name" value="GPS"/>
</dbReference>
<feature type="transmembrane region" description="Helical" evidence="14">
    <location>
        <begin position="627"/>
        <end position="649"/>
    </location>
</feature>
<dbReference type="GO" id="GO:0005886">
    <property type="term" value="C:plasma membrane"/>
    <property type="evidence" value="ECO:0007669"/>
    <property type="project" value="UniProtKB-SubCell"/>
</dbReference>
<accession>A0A8K9XWL3</accession>
<evidence type="ECO:0000256" key="10">
    <source>
        <dbReference type="ARBA" id="ARBA00023170"/>
    </source>
</evidence>
<reference evidence="17" key="2">
    <citation type="submission" date="2025-08" db="UniProtKB">
        <authorList>
            <consortium name="Ensembl"/>
        </authorList>
    </citation>
    <scope>IDENTIFICATION</scope>
</reference>
<dbReference type="PROSITE" id="PS00650">
    <property type="entry name" value="G_PROTEIN_RECEP_F2_2"/>
    <property type="match status" value="1"/>
</dbReference>
<dbReference type="PRINTS" id="PR00249">
    <property type="entry name" value="GPCRSECRETIN"/>
</dbReference>
<dbReference type="Gene3D" id="2.60.120.200">
    <property type="match status" value="1"/>
</dbReference>
<protein>
    <recommendedName>
        <fullName evidence="19">G-protein coupled receptors family 2 profile 2 domain-containing protein</fullName>
    </recommendedName>
</protein>
<evidence type="ECO:0000256" key="6">
    <source>
        <dbReference type="ARBA" id="ARBA00022989"/>
    </source>
</evidence>
<comment type="similarity">
    <text evidence="2">Belongs to the G-protein coupled receptor 2 family. Adhesion G-protein coupled receptor (ADGR) subfamily.</text>
</comment>
<dbReference type="InterPro" id="IPR013320">
    <property type="entry name" value="ConA-like_dom_sf"/>
</dbReference>
<evidence type="ECO:0000256" key="13">
    <source>
        <dbReference type="SAM" id="MobiDB-lite"/>
    </source>
</evidence>
<proteinExistence type="inferred from homology"/>
<dbReference type="InterPro" id="IPR000832">
    <property type="entry name" value="GPCR_2_secretin-like"/>
</dbReference>
<feature type="domain" description="G-protein coupled receptors family 2 profile 2" evidence="16">
    <location>
        <begin position="420"/>
        <end position="678"/>
    </location>
</feature>
<feature type="transmembrane region" description="Helical" evidence="14">
    <location>
        <begin position="578"/>
        <end position="606"/>
    </location>
</feature>
<sequence>SPSFNKDYYPRRSMCDIGSVSVPGSPGPSLWGKKVVFMGRHCVWQLDKGCVVPPLEELSVCVHLHREIATSEWTGFVYKAPGERQVELGLAGRGGFLVAWLFGHQWPVPEDLPLKCWHNVCLTWSSHSERLRLYINGSSCLDAHVNATLSRRLTHNVGGVMEFENGKNFLGAISLFRMWGHERTAEELRAHSCIDGNVVRWDNNNWDYQICLPEDDTNIQYNSADVVDMIEDLMGVEGDLSDSQLATVVQKLDEVLVVSTVTPALGEDIVSIIADILGSSSNLSAVANEVLGVFHGFLISNESFQQMYSNSVLKFYDHSQDPETNWTLNSYVVSASVNNSNVSNLRNPVVVTLTHLKPKECVYWDFQKNNGSGGWDSNGCETLPSIYAYQTTCHCYHLTHFGVLLDVSRTPISEADQETLMVISYLGCGVSSIFLSISLLTYMVFEKLRRDYPSKILINLSVALLGLNLVFLMDSWLSSFGFYSLCITTAATLHYFLLASFTWMGLEAVHMYFSLVKVFNVYIPSYILKFCTLGWGIPLVVVSLVLAIEKDAYGNVLSGDSLDSLQGSEPFCWMQSNVFFYITIVAFVLLVLVFNMVVFIMVLIQIRHMQTNNPAATVIKRSVMHDLRAVASLTFLLGLTWPIAFFTWGPARVPMLHLFSVLNSLQGFFIFVFHCLMKDNVRKQWRIHLCCGRFRLNDYSGTSVNTSSRKISDDSTTASGSSSPPYHQWA</sequence>
<evidence type="ECO:0000256" key="1">
    <source>
        <dbReference type="ARBA" id="ARBA00004651"/>
    </source>
</evidence>
<dbReference type="GeneTree" id="ENSGT00940000156341"/>
<keyword evidence="8 14" id="KW-0472">Membrane</keyword>
<reference evidence="17" key="1">
    <citation type="submission" date="2020-07" db="EMBL/GenBank/DDBJ databases">
        <title>A long reads based de novo assembly of the rainbow trout Arlee double haploid line genome.</title>
        <authorList>
            <person name="Gao G."/>
            <person name="Palti Y."/>
        </authorList>
    </citation>
    <scope>NUCLEOTIDE SEQUENCE [LARGE SCALE GENOMIC DNA]</scope>
</reference>
<dbReference type="SUPFAM" id="SSF81321">
    <property type="entry name" value="Family A G protein-coupled receptor-like"/>
    <property type="match status" value="1"/>
</dbReference>
<evidence type="ECO:0000313" key="17">
    <source>
        <dbReference type="Ensembl" id="ENSOMYP00000138537.1"/>
    </source>
</evidence>
<dbReference type="Gene3D" id="2.60.220.50">
    <property type="match status" value="1"/>
</dbReference>
<feature type="transmembrane region" description="Helical" evidence="14">
    <location>
        <begin position="482"/>
        <end position="506"/>
    </location>
</feature>
<evidence type="ECO:0000259" key="15">
    <source>
        <dbReference type="PROSITE" id="PS50221"/>
    </source>
</evidence>
<feature type="transmembrane region" description="Helical" evidence="14">
    <location>
        <begin position="655"/>
        <end position="676"/>
    </location>
</feature>
<dbReference type="PROSITE" id="PS50221">
    <property type="entry name" value="GAIN_B"/>
    <property type="match status" value="1"/>
</dbReference>
<keyword evidence="3" id="KW-1003">Cell membrane</keyword>
<dbReference type="GO" id="GO:0004930">
    <property type="term" value="F:G protein-coupled receptor activity"/>
    <property type="evidence" value="ECO:0007669"/>
    <property type="project" value="UniProtKB-KW"/>
</dbReference>